<keyword evidence="2" id="KW-1185">Reference proteome</keyword>
<dbReference type="EMBL" id="FWFP01000016">
    <property type="protein sequence ID" value="SLN75575.1"/>
    <property type="molecule type" value="Genomic_DNA"/>
</dbReference>
<evidence type="ECO:0000313" key="1">
    <source>
        <dbReference type="EMBL" id="SLN75575.1"/>
    </source>
</evidence>
<accession>A0A1X7ACC5</accession>
<name>A0A1X7ACC5_9RHOB</name>
<dbReference type="AlphaFoldDB" id="A0A1X7ACC5"/>
<dbReference type="Proteomes" id="UP000193778">
    <property type="component" value="Unassembled WGS sequence"/>
</dbReference>
<reference evidence="2" key="1">
    <citation type="submission" date="2017-03" db="EMBL/GenBank/DDBJ databases">
        <authorList>
            <person name="Rodrigo-Torres L."/>
            <person name="Arahal R.D."/>
            <person name="Lucena T."/>
        </authorList>
    </citation>
    <scope>NUCLEOTIDE SEQUENCE [LARGE SCALE GENOMIC DNA]</scope>
    <source>
        <strain evidence="2">CECT 8411</strain>
    </source>
</reference>
<protein>
    <submittedName>
        <fullName evidence="1">Uncharacterized protein</fullName>
    </submittedName>
</protein>
<sequence>MWRRSHKLKFVSTIAQMQQTRLSIGFVASFDLSWMGRYKPRLGTSSSNRRSPETCDDFSTVQAIFGISILSLWPSLGASIGFGGLDQQGVVLDEAL</sequence>
<organism evidence="1 2">
    <name type="scientific">Ruegeria meonggei</name>
    <dbReference type="NCBI Taxonomy" id="1446476"/>
    <lineage>
        <taxon>Bacteria</taxon>
        <taxon>Pseudomonadati</taxon>
        <taxon>Pseudomonadota</taxon>
        <taxon>Alphaproteobacteria</taxon>
        <taxon>Rhodobacterales</taxon>
        <taxon>Roseobacteraceae</taxon>
        <taxon>Ruegeria</taxon>
    </lineage>
</organism>
<gene>
    <name evidence="1" type="ORF">RUM8411_04229</name>
</gene>
<proteinExistence type="predicted"/>
<evidence type="ECO:0000313" key="2">
    <source>
        <dbReference type="Proteomes" id="UP000193778"/>
    </source>
</evidence>